<evidence type="ECO:0000256" key="1">
    <source>
        <dbReference type="ARBA" id="ARBA00022490"/>
    </source>
</evidence>
<dbReference type="Pfam" id="PF05971">
    <property type="entry name" value="Methyltransf_10"/>
    <property type="match status" value="1"/>
</dbReference>
<evidence type="ECO:0000313" key="7">
    <source>
        <dbReference type="EMBL" id="EDP95649.1"/>
    </source>
</evidence>
<evidence type="ECO:0000256" key="6">
    <source>
        <dbReference type="HAMAP-Rule" id="MF_01848"/>
    </source>
</evidence>
<dbReference type="eggNOG" id="COG3129">
    <property type="taxonomic scope" value="Bacteria"/>
</dbReference>
<comment type="function">
    <text evidence="6">Specifically methylates the adenine in position 1618 of 23S rRNA.</text>
</comment>
<dbReference type="EC" id="2.1.1.181" evidence="6"/>
<evidence type="ECO:0000256" key="2">
    <source>
        <dbReference type="ARBA" id="ARBA00022552"/>
    </source>
</evidence>
<evidence type="ECO:0000256" key="3">
    <source>
        <dbReference type="ARBA" id="ARBA00022603"/>
    </source>
</evidence>
<comment type="subcellular location">
    <subcellularLocation>
        <location evidence="6">Cytoplasm</location>
    </subcellularLocation>
</comment>
<dbReference type="EMBL" id="ABIB01000007">
    <property type="protein sequence ID" value="EDP95649.1"/>
    <property type="molecule type" value="Genomic_DNA"/>
</dbReference>
<dbReference type="InterPro" id="IPR016909">
    <property type="entry name" value="rRNA_lsu_MeTfrase_F"/>
</dbReference>
<sequence>MDSGKKRKVIKSKLHPLNKHQGRYDFSLLTKTCPALKPFVLLNKFGDESIDFFDPKAVKMLNKALLKHYYAIDFWEIPANYLCPPIPGRADYIHYLATLLAETNQGKIPKGEKITCLDIGTGANCIYPIIGTQEYGWSFVASDIDEVSIENARNIVANNENLQGCIAFRQQENPNQIFKGIIQSKDKFTVTLCNPPFHKSAKEAQAGTLRKLQNLKGKKPVKTELNFGGQHNELWCKGGEKKFIKTMIQESKQFSKQCQWFTTLVSKEANLPAIYDALKRVNATTVKTIPMGQGNKVSRMVAWSF</sequence>
<dbReference type="CDD" id="cd02440">
    <property type="entry name" value="AdoMet_MTases"/>
    <property type="match status" value="1"/>
</dbReference>
<dbReference type="GO" id="GO:0005737">
    <property type="term" value="C:cytoplasm"/>
    <property type="evidence" value="ECO:0007669"/>
    <property type="project" value="UniProtKB-SubCell"/>
</dbReference>
<protein>
    <recommendedName>
        <fullName evidence="6">Ribosomal RNA large subunit methyltransferase F</fullName>
        <ecNumber evidence="6">2.1.1.181</ecNumber>
    </recommendedName>
    <alternativeName>
        <fullName evidence="6">23S rRNA mA1618 methyltransferase</fullName>
    </alternativeName>
    <alternativeName>
        <fullName evidence="6">rRNA adenine N-6-methyltransferase</fullName>
    </alternativeName>
</protein>
<keyword evidence="3 6" id="KW-0489">Methyltransferase</keyword>
<comment type="caution">
    <text evidence="7">The sequence shown here is derived from an EMBL/GenBank/DDBJ whole genome shotgun (WGS) entry which is preliminary data.</text>
</comment>
<dbReference type="PANTHER" id="PTHR13393:SF0">
    <property type="entry name" value="RNA N6-ADENOSINE-METHYLTRANSFERASE METTL16"/>
    <property type="match status" value="1"/>
</dbReference>
<dbReference type="AlphaFoldDB" id="A9E1M8"/>
<dbReference type="OrthoDB" id="1115728at2"/>
<evidence type="ECO:0000313" key="8">
    <source>
        <dbReference type="Proteomes" id="UP000002945"/>
    </source>
</evidence>
<keyword evidence="4 6" id="KW-0808">Transferase</keyword>
<dbReference type="GO" id="GO:0070475">
    <property type="term" value="P:rRNA base methylation"/>
    <property type="evidence" value="ECO:0007669"/>
    <property type="project" value="TreeGrafter"/>
</dbReference>
<dbReference type="InterPro" id="IPR010286">
    <property type="entry name" value="METTL16/RlmF"/>
</dbReference>
<dbReference type="PIRSF" id="PIRSF029038">
    <property type="entry name" value="Mtase_YbiN_prd"/>
    <property type="match status" value="1"/>
</dbReference>
<dbReference type="NCBIfam" id="NF008725">
    <property type="entry name" value="PRK11727.1"/>
    <property type="match status" value="1"/>
</dbReference>
<evidence type="ECO:0000256" key="5">
    <source>
        <dbReference type="ARBA" id="ARBA00022691"/>
    </source>
</evidence>
<dbReference type="GO" id="GO:0052907">
    <property type="term" value="F:23S rRNA (adenine(1618)-N(6))-methyltransferase activity"/>
    <property type="evidence" value="ECO:0007669"/>
    <property type="project" value="UniProtKB-EC"/>
</dbReference>
<dbReference type="STRING" id="391587.KAOT1_22396"/>
<reference evidence="7 8" key="1">
    <citation type="journal article" date="2011" name="J. Bacteriol.">
        <title>Genome sequence of the algicidal bacterium Kordia algicida OT-1.</title>
        <authorList>
            <person name="Lee H.S."/>
            <person name="Kang S.G."/>
            <person name="Kwon K.K."/>
            <person name="Lee J.H."/>
            <person name="Kim S.J."/>
        </authorList>
    </citation>
    <scope>NUCLEOTIDE SEQUENCE [LARGE SCALE GENOMIC DNA]</scope>
    <source>
        <strain evidence="7 8">OT-1</strain>
    </source>
</reference>
<keyword evidence="1 6" id="KW-0963">Cytoplasm</keyword>
<comment type="similarity">
    <text evidence="6">Belongs to the methyltransferase superfamily. METTL16/RlmF family.</text>
</comment>
<name>A9E1M8_9FLAO</name>
<comment type="catalytic activity">
    <reaction evidence="6">
        <text>adenosine(1618) in 23S rRNA + S-adenosyl-L-methionine = N(6)-methyladenosine(1618) in 23S rRNA + S-adenosyl-L-homocysteine + H(+)</text>
        <dbReference type="Rhea" id="RHEA:16497"/>
        <dbReference type="Rhea" id="RHEA-COMP:10229"/>
        <dbReference type="Rhea" id="RHEA-COMP:10231"/>
        <dbReference type="ChEBI" id="CHEBI:15378"/>
        <dbReference type="ChEBI" id="CHEBI:57856"/>
        <dbReference type="ChEBI" id="CHEBI:59789"/>
        <dbReference type="ChEBI" id="CHEBI:74411"/>
        <dbReference type="ChEBI" id="CHEBI:74449"/>
        <dbReference type="EC" id="2.1.1.181"/>
    </reaction>
</comment>
<dbReference type="HOGENOM" id="CLU_027534_3_0_10"/>
<keyword evidence="5 6" id="KW-0949">S-adenosyl-L-methionine</keyword>
<gene>
    <name evidence="6" type="primary">rlmF</name>
    <name evidence="7" type="ORF">KAOT1_22396</name>
</gene>
<dbReference type="PANTHER" id="PTHR13393">
    <property type="entry name" value="SAM-DEPENDENT METHYLTRANSFERASE"/>
    <property type="match status" value="1"/>
</dbReference>
<evidence type="ECO:0000256" key="4">
    <source>
        <dbReference type="ARBA" id="ARBA00022679"/>
    </source>
</evidence>
<dbReference type="SUPFAM" id="SSF53335">
    <property type="entry name" value="S-adenosyl-L-methionine-dependent methyltransferases"/>
    <property type="match status" value="1"/>
</dbReference>
<organism evidence="7 8">
    <name type="scientific">Kordia algicida OT-1</name>
    <dbReference type="NCBI Taxonomy" id="391587"/>
    <lineage>
        <taxon>Bacteria</taxon>
        <taxon>Pseudomonadati</taxon>
        <taxon>Bacteroidota</taxon>
        <taxon>Flavobacteriia</taxon>
        <taxon>Flavobacteriales</taxon>
        <taxon>Flavobacteriaceae</taxon>
        <taxon>Kordia</taxon>
    </lineage>
</organism>
<proteinExistence type="inferred from homology"/>
<dbReference type="Proteomes" id="UP000002945">
    <property type="component" value="Unassembled WGS sequence"/>
</dbReference>
<dbReference type="RefSeq" id="WP_007097003.1">
    <property type="nucleotide sequence ID" value="NZ_CP142125.1"/>
</dbReference>
<dbReference type="HAMAP" id="MF_01848">
    <property type="entry name" value="23SrRNA_methyltr_F"/>
    <property type="match status" value="1"/>
</dbReference>
<accession>A9E1M8</accession>
<dbReference type="InterPro" id="IPR029063">
    <property type="entry name" value="SAM-dependent_MTases_sf"/>
</dbReference>
<keyword evidence="8" id="KW-1185">Reference proteome</keyword>
<keyword evidence="2 6" id="KW-0698">rRNA processing</keyword>
<dbReference type="Gene3D" id="3.40.50.150">
    <property type="entry name" value="Vaccinia Virus protein VP39"/>
    <property type="match status" value="1"/>
</dbReference>